<name>A0A4R6U2L6_9GAMM</name>
<evidence type="ECO:0000256" key="3">
    <source>
        <dbReference type="SAM" id="Phobius"/>
    </source>
</evidence>
<feature type="compositionally biased region" description="Basic and acidic residues" evidence="2">
    <location>
        <begin position="1"/>
        <end position="13"/>
    </location>
</feature>
<evidence type="ECO:0000256" key="1">
    <source>
        <dbReference type="SAM" id="Coils"/>
    </source>
</evidence>
<dbReference type="EMBL" id="SNYK01000001">
    <property type="protein sequence ID" value="TDQ40221.1"/>
    <property type="molecule type" value="Genomic_DNA"/>
</dbReference>
<protein>
    <submittedName>
        <fullName evidence="4">Uncharacterized protein</fullName>
    </submittedName>
</protein>
<keyword evidence="1" id="KW-0175">Coiled coil</keyword>
<feature type="region of interest" description="Disordered" evidence="2">
    <location>
        <begin position="1"/>
        <end position="20"/>
    </location>
</feature>
<proteinExistence type="predicted"/>
<accession>A0A4R6U2L6</accession>
<sequence length="274" mass="30090">MEYPLRAEPENPGRRGTAGGRRQTGVWLAIAVLMLALAGQYMLQRHQLQELQGQLVATQESFAGLGEDSLQHLQQLDERTAGLGRLQGRVLGMSELLGEVSQQVGQLAVLTDQVQALQAVQGGLQQQLPGLAQQLDEQSQGVEQVALALDAAQQRLQTEVVQQGKDVALLQQELSAALGGLQASVHELQEQSSLDRQQLEVISGQLAEKEVLLATLADLPERHGQLQQSLLRLAQQVEAERQGRQELSEEMSAFRLQMTRALDRLQQRLDVVQP</sequence>
<keyword evidence="5" id="KW-1185">Reference proteome</keyword>
<keyword evidence="3" id="KW-0472">Membrane</keyword>
<dbReference type="OrthoDB" id="7033272at2"/>
<dbReference type="AlphaFoldDB" id="A0A4R6U2L6"/>
<dbReference type="RefSeq" id="WP_133539593.1">
    <property type="nucleotide sequence ID" value="NZ_LNJZ01000007.1"/>
</dbReference>
<organism evidence="4 5">
    <name type="scientific">Thiopseudomonas denitrificans</name>
    <dbReference type="NCBI Taxonomy" id="1501432"/>
    <lineage>
        <taxon>Bacteria</taxon>
        <taxon>Pseudomonadati</taxon>
        <taxon>Pseudomonadota</taxon>
        <taxon>Gammaproteobacteria</taxon>
        <taxon>Pseudomonadales</taxon>
        <taxon>Pseudomonadaceae</taxon>
        <taxon>Thiopseudomonas</taxon>
    </lineage>
</organism>
<feature type="coiled-coil region" evidence="1">
    <location>
        <begin position="230"/>
        <end position="264"/>
    </location>
</feature>
<evidence type="ECO:0000313" key="5">
    <source>
        <dbReference type="Proteomes" id="UP000294575"/>
    </source>
</evidence>
<comment type="caution">
    <text evidence="4">The sequence shown here is derived from an EMBL/GenBank/DDBJ whole genome shotgun (WGS) entry which is preliminary data.</text>
</comment>
<keyword evidence="3" id="KW-0812">Transmembrane</keyword>
<keyword evidence="3" id="KW-1133">Transmembrane helix</keyword>
<evidence type="ECO:0000313" key="4">
    <source>
        <dbReference type="EMBL" id="TDQ40221.1"/>
    </source>
</evidence>
<gene>
    <name evidence="4" type="ORF">DFQ45_101356</name>
</gene>
<reference evidence="4 5" key="1">
    <citation type="submission" date="2019-03" db="EMBL/GenBank/DDBJ databases">
        <title>Genomic Encyclopedia of Type Strains, Phase IV (KMG-IV): sequencing the most valuable type-strain genomes for metagenomic binning, comparative biology and taxonomic classification.</title>
        <authorList>
            <person name="Goeker M."/>
        </authorList>
    </citation>
    <scope>NUCLEOTIDE SEQUENCE [LARGE SCALE GENOMIC DNA]</scope>
    <source>
        <strain evidence="4 5">DSM 28679</strain>
    </source>
</reference>
<dbReference type="Proteomes" id="UP000294575">
    <property type="component" value="Unassembled WGS sequence"/>
</dbReference>
<feature type="transmembrane region" description="Helical" evidence="3">
    <location>
        <begin position="24"/>
        <end position="43"/>
    </location>
</feature>
<evidence type="ECO:0000256" key="2">
    <source>
        <dbReference type="SAM" id="MobiDB-lite"/>
    </source>
</evidence>